<keyword evidence="2" id="KW-1185">Reference proteome</keyword>
<proteinExistence type="predicted"/>
<reference evidence="2" key="1">
    <citation type="journal article" date="2019" name="Int. J. Syst. Evol. Microbiol.">
        <title>The Global Catalogue of Microorganisms (GCM) 10K type strain sequencing project: providing services to taxonomists for standard genome sequencing and annotation.</title>
        <authorList>
            <consortium name="The Broad Institute Genomics Platform"/>
            <consortium name="The Broad Institute Genome Sequencing Center for Infectious Disease"/>
            <person name="Wu L."/>
            <person name="Ma J."/>
        </authorList>
    </citation>
    <scope>NUCLEOTIDE SEQUENCE [LARGE SCALE GENOMIC DNA]</scope>
    <source>
        <strain evidence="2">KCTC 42423</strain>
    </source>
</reference>
<organism evidence="1 2">
    <name type="scientific">Aquimarina hainanensis</name>
    <dbReference type="NCBI Taxonomy" id="1578017"/>
    <lineage>
        <taxon>Bacteria</taxon>
        <taxon>Pseudomonadati</taxon>
        <taxon>Bacteroidota</taxon>
        <taxon>Flavobacteriia</taxon>
        <taxon>Flavobacteriales</taxon>
        <taxon>Flavobacteriaceae</taxon>
        <taxon>Aquimarina</taxon>
    </lineage>
</organism>
<evidence type="ECO:0000313" key="1">
    <source>
        <dbReference type="EMBL" id="MFD2592039.1"/>
    </source>
</evidence>
<dbReference type="RefSeq" id="WP_176027113.1">
    <property type="nucleotide sequence ID" value="NZ_JBHSJV010000001.1"/>
</dbReference>
<dbReference type="Proteomes" id="UP001597459">
    <property type="component" value="Unassembled WGS sequence"/>
</dbReference>
<name>A0ABW5NAK2_9FLAO</name>
<evidence type="ECO:0000313" key="2">
    <source>
        <dbReference type="Proteomes" id="UP001597459"/>
    </source>
</evidence>
<protein>
    <submittedName>
        <fullName evidence="1">Uncharacterized protein</fullName>
    </submittedName>
</protein>
<gene>
    <name evidence="1" type="ORF">ACFSTE_14465</name>
</gene>
<accession>A0ABW5NAK2</accession>
<sequence>MKNLPIVGRKDSAVITTITNQTKGVTIDLRILTNSTADNQSCRESSV</sequence>
<comment type="caution">
    <text evidence="1">The sequence shown here is derived from an EMBL/GenBank/DDBJ whole genome shotgun (WGS) entry which is preliminary data.</text>
</comment>
<dbReference type="EMBL" id="JBHULX010000030">
    <property type="protein sequence ID" value="MFD2592039.1"/>
    <property type="molecule type" value="Genomic_DNA"/>
</dbReference>